<comment type="caution">
    <text evidence="9">The sequence shown here is derived from an EMBL/GenBank/DDBJ whole genome shotgun (WGS) entry which is preliminary data.</text>
</comment>
<sequence length="101" mass="11663">MSSQSEGLMEQPIQGLKAEQQSSIAMCGLRSEDRMPVWQEEQHDQQQYAVWLVFWVTWNVFVICFYLEAGDLSKRYPGENNEEQLESAGQSDFPTGKNKEL</sequence>
<evidence type="ECO:0000256" key="8">
    <source>
        <dbReference type="SAM" id="MobiDB-lite"/>
    </source>
</evidence>
<evidence type="ECO:0000313" key="10">
    <source>
        <dbReference type="Proteomes" id="UP000827986"/>
    </source>
</evidence>
<comment type="subcellular location">
    <subcellularLocation>
        <location evidence="1 7">Cell membrane</location>
        <topology evidence="1 7">Multi-pass membrane protein</topology>
    </subcellularLocation>
</comment>
<gene>
    <name evidence="9" type="ORF">KIL84_017285</name>
</gene>
<comment type="caution">
    <text evidence="7">Lacks conserved residue(s) required for the propagation of feature annotation.</text>
</comment>
<proteinExistence type="inferred from homology"/>
<feature type="transmembrane region" description="Helical" evidence="7">
    <location>
        <begin position="48"/>
        <end position="67"/>
    </location>
</feature>
<name>A0A9D4AYH0_9SAUR</name>
<dbReference type="PANTHER" id="PTHR13084">
    <property type="entry name" value="T-CELL LYMPHOMA BREAKPOINT-ASSOCIATED TARGET 1-RELATED"/>
    <property type="match status" value="1"/>
</dbReference>
<evidence type="ECO:0000256" key="1">
    <source>
        <dbReference type="ARBA" id="ARBA00004651"/>
    </source>
</evidence>
<dbReference type="GO" id="GO:0002028">
    <property type="term" value="P:regulation of sodium ion transport"/>
    <property type="evidence" value="ECO:0007669"/>
    <property type="project" value="UniProtKB-UniRule"/>
</dbReference>
<dbReference type="Proteomes" id="UP000827986">
    <property type="component" value="Unassembled WGS sequence"/>
</dbReference>
<dbReference type="InterPro" id="IPR008516">
    <property type="entry name" value="Na/K-Atpase_Interacting"/>
</dbReference>
<protein>
    <recommendedName>
        <fullName evidence="7">Sodium/potassium-transporting ATPase subunit beta-1-interacting protein</fullName>
        <shortName evidence="7">Na(+)/K(+)-transporting ATPase subunit beta-1-interacting protein</shortName>
    </recommendedName>
</protein>
<reference evidence="9" key="1">
    <citation type="submission" date="2021-09" db="EMBL/GenBank/DDBJ databases">
        <title>The genome of Mauremys mutica provides insights into the evolution of semi-aquatic lifestyle.</title>
        <authorList>
            <person name="Gong S."/>
            <person name="Gao Y."/>
        </authorList>
    </citation>
    <scope>NUCLEOTIDE SEQUENCE</scope>
    <source>
        <strain evidence="9">MM-2020</strain>
        <tissue evidence="9">Muscle</tissue>
    </source>
</reference>
<organism evidence="9 10">
    <name type="scientific">Mauremys mutica</name>
    <name type="common">yellowpond turtle</name>
    <dbReference type="NCBI Taxonomy" id="74926"/>
    <lineage>
        <taxon>Eukaryota</taxon>
        <taxon>Metazoa</taxon>
        <taxon>Chordata</taxon>
        <taxon>Craniata</taxon>
        <taxon>Vertebrata</taxon>
        <taxon>Euteleostomi</taxon>
        <taxon>Archelosauria</taxon>
        <taxon>Testudinata</taxon>
        <taxon>Testudines</taxon>
        <taxon>Cryptodira</taxon>
        <taxon>Durocryptodira</taxon>
        <taxon>Testudinoidea</taxon>
        <taxon>Geoemydidae</taxon>
        <taxon>Geoemydinae</taxon>
        <taxon>Mauremys</taxon>
    </lineage>
</organism>
<keyword evidence="4 7" id="KW-0812">Transmembrane</keyword>
<evidence type="ECO:0000256" key="3">
    <source>
        <dbReference type="ARBA" id="ARBA00022475"/>
    </source>
</evidence>
<evidence type="ECO:0000256" key="7">
    <source>
        <dbReference type="RuleBase" id="RU368041"/>
    </source>
</evidence>
<dbReference type="EMBL" id="JAHDVG010000482">
    <property type="protein sequence ID" value="KAH1173446.1"/>
    <property type="molecule type" value="Genomic_DNA"/>
</dbReference>
<evidence type="ECO:0000256" key="6">
    <source>
        <dbReference type="ARBA" id="ARBA00023136"/>
    </source>
</evidence>
<keyword evidence="6 7" id="KW-0472">Membrane</keyword>
<evidence type="ECO:0000313" key="9">
    <source>
        <dbReference type="EMBL" id="KAH1173446.1"/>
    </source>
</evidence>
<feature type="region of interest" description="Disordered" evidence="8">
    <location>
        <begin position="77"/>
        <end position="101"/>
    </location>
</feature>
<dbReference type="AlphaFoldDB" id="A0A9D4AYH0"/>
<dbReference type="GO" id="GO:0005886">
    <property type="term" value="C:plasma membrane"/>
    <property type="evidence" value="ECO:0007669"/>
    <property type="project" value="UniProtKB-SubCell"/>
</dbReference>
<keyword evidence="10" id="KW-1185">Reference proteome</keyword>
<evidence type="ECO:0000256" key="4">
    <source>
        <dbReference type="ARBA" id="ARBA00022692"/>
    </source>
</evidence>
<keyword evidence="3 7" id="KW-1003">Cell membrane</keyword>
<dbReference type="Pfam" id="PF05640">
    <property type="entry name" value="NKAIN"/>
    <property type="match status" value="1"/>
</dbReference>
<evidence type="ECO:0000256" key="2">
    <source>
        <dbReference type="ARBA" id="ARBA00006364"/>
    </source>
</evidence>
<keyword evidence="5 7" id="KW-1133">Transmembrane helix</keyword>
<comment type="similarity">
    <text evidence="2 7">Belongs to the NKAIN family.</text>
</comment>
<evidence type="ECO:0000256" key="5">
    <source>
        <dbReference type="ARBA" id="ARBA00022989"/>
    </source>
</evidence>
<dbReference type="PANTHER" id="PTHR13084:SF3">
    <property type="entry name" value="SODIUM_POTASSIUM-TRANSPORTING ATPASE SUBUNIT BETA-1-INTERACTING PROTEIN 2"/>
    <property type="match status" value="1"/>
</dbReference>
<accession>A0A9D4AYH0</accession>